<protein>
    <submittedName>
        <fullName evidence="7">Oligopeptidase B</fullName>
        <ecNumber evidence="7">3.4.21.83</ecNumber>
    </submittedName>
</protein>
<keyword evidence="2" id="KW-0645">Protease</keyword>
<dbReference type="SUPFAM" id="SSF53474">
    <property type="entry name" value="alpha/beta-Hydrolases"/>
    <property type="match status" value="1"/>
</dbReference>
<dbReference type="Gene3D" id="3.40.50.1820">
    <property type="entry name" value="alpha/beta hydrolase"/>
    <property type="match status" value="1"/>
</dbReference>
<dbReference type="eggNOG" id="COG1770">
    <property type="taxonomic scope" value="Bacteria"/>
</dbReference>
<dbReference type="PATRIC" id="fig|348824.6.peg.1307"/>
<dbReference type="AlphaFoldDB" id="W6R905"/>
<evidence type="ECO:0000259" key="5">
    <source>
        <dbReference type="Pfam" id="PF00326"/>
    </source>
</evidence>
<dbReference type="KEGG" id="rhl:LPU83_1211"/>
<dbReference type="PANTHER" id="PTHR11757:SF19">
    <property type="entry name" value="PROLYL ENDOPEPTIDASE-LIKE"/>
    <property type="match status" value="1"/>
</dbReference>
<dbReference type="InterPro" id="IPR023302">
    <property type="entry name" value="Pept_S9A_N"/>
</dbReference>
<dbReference type="EC" id="3.4.21.83" evidence="7"/>
<dbReference type="InterPro" id="IPR051543">
    <property type="entry name" value="Serine_Peptidase_S9A"/>
</dbReference>
<sequence length="737" mass="82181">MSIPSVLSRRCVRRLIRCIRASISCQPDTTYPEPSLTVFKNMPNPPVAAKKPLSDTRHGITRTDDYAWLRADNWQAMFKDPTILDPAIRQHLEAENVYMNAAMEDTKALQKTLFAEMRGRIKEDDSSVPMKDGDYAYGTFFVTGGEQPRYFRIPRNGDVKVETIRAVLLDGDKEAAGKAYFRLAGLDHSTDHSRGIWGYDDKGSEFYTLRVRDLATGEDLPDVVENTGGGGAWAPDGKSFFYSALDENHRPSKVFHHILGTPQSDDRLVYEEKDAGFFMGVGGSLLDDFIYIDIHDHETSEYRLLSTKDLTAEPKLVSEREEGIEYSMTEGGDVFYILTNDGDAKDFKIMEAPVENPGKANWREVVPHKPGTLIISHMAFARHLLWLERKDGLPQIIIRDRRTGEEHAIAFAEEAYSLGLQGAAEYDTDVIRFSYSSMTTPSQLYDYNMVTRERTLLKTQEVPSGHNPDDYVTRRVFAPAWDGEQVPVTLLYRKDTPLDGSAPCLLYGYGAYGITIPAGFNTNCLSLADRGFVYAIAHIRGGKDKGFGWYEDGKMEKKTNTFKDFIAAADYLNQEKFTSYANIIAEGGSAGGMLMGAVANMAPEKFAGLIAAVPFVDVLNTMLDDTLPLTPPEWPEWGNPIESKDEYEQIAAYSPYDNVGAKAYPPILALGGLTDPRVTYWEPAKWVARLREKTTGSAPILLKTNMDAGHGGASGRFQRLEEIAFEYAFAIKVAGKV</sequence>
<feature type="domain" description="Peptidase S9A N-terminal" evidence="6">
    <location>
        <begin position="46"/>
        <end position="459"/>
    </location>
</feature>
<evidence type="ECO:0000256" key="2">
    <source>
        <dbReference type="ARBA" id="ARBA00022670"/>
    </source>
</evidence>
<dbReference type="Proteomes" id="UP000019443">
    <property type="component" value="Chromosome"/>
</dbReference>
<evidence type="ECO:0000313" key="8">
    <source>
        <dbReference type="Proteomes" id="UP000019443"/>
    </source>
</evidence>
<proteinExistence type="inferred from homology"/>
<dbReference type="PANTHER" id="PTHR11757">
    <property type="entry name" value="PROTEASE FAMILY S9A OLIGOPEPTIDASE"/>
    <property type="match status" value="1"/>
</dbReference>
<dbReference type="HOGENOM" id="CLU_011290_0_1_5"/>
<gene>
    <name evidence="7" type="primary">ptrB</name>
    <name evidence="7" type="ORF">LPU83_1211</name>
</gene>
<evidence type="ECO:0000256" key="4">
    <source>
        <dbReference type="ARBA" id="ARBA00022825"/>
    </source>
</evidence>
<organism evidence="7 8">
    <name type="scientific">Rhizobium favelukesii</name>
    <dbReference type="NCBI Taxonomy" id="348824"/>
    <lineage>
        <taxon>Bacteria</taxon>
        <taxon>Pseudomonadati</taxon>
        <taxon>Pseudomonadota</taxon>
        <taxon>Alphaproteobacteria</taxon>
        <taxon>Hyphomicrobiales</taxon>
        <taxon>Rhizobiaceae</taxon>
        <taxon>Rhizobium/Agrobacterium group</taxon>
        <taxon>Rhizobium</taxon>
    </lineage>
</organism>
<dbReference type="EMBL" id="HG916852">
    <property type="protein sequence ID" value="CDM56885.1"/>
    <property type="molecule type" value="Genomic_DNA"/>
</dbReference>
<evidence type="ECO:0000259" key="6">
    <source>
        <dbReference type="Pfam" id="PF02897"/>
    </source>
</evidence>
<dbReference type="InterPro" id="IPR029058">
    <property type="entry name" value="AB_hydrolase_fold"/>
</dbReference>
<reference evidence="7" key="1">
    <citation type="submission" date="2013-11" db="EMBL/GenBank/DDBJ databases">
        <title>Draft genome sequence of the broad-host-range Rhizobium sp. LPU83 strain, a member of the low-genetic diversity Oregon-like Rhizobium sp. group.</title>
        <authorList>
            <person name="Wibberg D."/>
            <person name="Puehler A."/>
            <person name="Schlueter A."/>
        </authorList>
    </citation>
    <scope>NUCLEOTIDE SEQUENCE [LARGE SCALE GENOMIC DNA]</scope>
    <source>
        <strain evidence="7">LPU83</strain>
    </source>
</reference>
<dbReference type="InterPro" id="IPR002471">
    <property type="entry name" value="Pept_S9_AS"/>
</dbReference>
<keyword evidence="8" id="KW-1185">Reference proteome</keyword>
<feature type="domain" description="Peptidase S9 prolyl oligopeptidase catalytic" evidence="5">
    <location>
        <begin position="520"/>
        <end position="735"/>
    </location>
</feature>
<evidence type="ECO:0000313" key="7">
    <source>
        <dbReference type="EMBL" id="CDM56885.1"/>
    </source>
</evidence>
<dbReference type="PROSITE" id="PS00708">
    <property type="entry name" value="PRO_ENDOPEP_SER"/>
    <property type="match status" value="1"/>
</dbReference>
<evidence type="ECO:0000256" key="3">
    <source>
        <dbReference type="ARBA" id="ARBA00022801"/>
    </source>
</evidence>
<dbReference type="SUPFAM" id="SSF50993">
    <property type="entry name" value="Peptidase/esterase 'gauge' domain"/>
    <property type="match status" value="1"/>
</dbReference>
<dbReference type="InterPro" id="IPR001375">
    <property type="entry name" value="Peptidase_S9_cat"/>
</dbReference>
<dbReference type="PRINTS" id="PR00862">
    <property type="entry name" value="PROLIGOPTASE"/>
</dbReference>
<dbReference type="Pfam" id="PF00326">
    <property type="entry name" value="Peptidase_S9"/>
    <property type="match status" value="1"/>
</dbReference>
<accession>W6R905</accession>
<dbReference type="GO" id="GO:0004252">
    <property type="term" value="F:serine-type endopeptidase activity"/>
    <property type="evidence" value="ECO:0007669"/>
    <property type="project" value="UniProtKB-EC"/>
</dbReference>
<dbReference type="Pfam" id="PF02897">
    <property type="entry name" value="Peptidase_S9_N"/>
    <property type="match status" value="1"/>
</dbReference>
<dbReference type="GO" id="GO:0006508">
    <property type="term" value="P:proteolysis"/>
    <property type="evidence" value="ECO:0007669"/>
    <property type="project" value="UniProtKB-KW"/>
</dbReference>
<dbReference type="Gene3D" id="2.130.10.120">
    <property type="entry name" value="Prolyl oligopeptidase, N-terminal domain"/>
    <property type="match status" value="1"/>
</dbReference>
<keyword evidence="3 7" id="KW-0378">Hydrolase</keyword>
<keyword evidence="4" id="KW-0720">Serine protease</keyword>
<dbReference type="InterPro" id="IPR002470">
    <property type="entry name" value="Peptidase_S9A"/>
</dbReference>
<name>W6R905_9HYPH</name>
<comment type="similarity">
    <text evidence="1">Belongs to the peptidase S9A family.</text>
</comment>
<evidence type="ECO:0000256" key="1">
    <source>
        <dbReference type="ARBA" id="ARBA00005228"/>
    </source>
</evidence>